<evidence type="ECO:0000313" key="2">
    <source>
        <dbReference type="EMBL" id="RXH68867.1"/>
    </source>
</evidence>
<evidence type="ECO:0000256" key="1">
    <source>
        <dbReference type="SAM" id="MobiDB-lite"/>
    </source>
</evidence>
<proteinExistence type="predicted"/>
<dbReference type="Proteomes" id="UP000290289">
    <property type="component" value="Chromosome 17"/>
</dbReference>
<feature type="compositionally biased region" description="Basic and acidic residues" evidence="1">
    <location>
        <begin position="1"/>
        <end position="11"/>
    </location>
</feature>
<dbReference type="AlphaFoldDB" id="A0A498HHM0"/>
<feature type="region of interest" description="Disordered" evidence="1">
    <location>
        <begin position="1"/>
        <end position="45"/>
    </location>
</feature>
<name>A0A498HHM0_MALDO</name>
<organism evidence="2 3">
    <name type="scientific">Malus domestica</name>
    <name type="common">Apple</name>
    <name type="synonym">Pyrus malus</name>
    <dbReference type="NCBI Taxonomy" id="3750"/>
    <lineage>
        <taxon>Eukaryota</taxon>
        <taxon>Viridiplantae</taxon>
        <taxon>Streptophyta</taxon>
        <taxon>Embryophyta</taxon>
        <taxon>Tracheophyta</taxon>
        <taxon>Spermatophyta</taxon>
        <taxon>Magnoliopsida</taxon>
        <taxon>eudicotyledons</taxon>
        <taxon>Gunneridae</taxon>
        <taxon>Pentapetalae</taxon>
        <taxon>rosids</taxon>
        <taxon>fabids</taxon>
        <taxon>Rosales</taxon>
        <taxon>Rosaceae</taxon>
        <taxon>Amygdaloideae</taxon>
        <taxon>Maleae</taxon>
        <taxon>Malus</taxon>
    </lineage>
</organism>
<evidence type="ECO:0000313" key="3">
    <source>
        <dbReference type="Proteomes" id="UP000290289"/>
    </source>
</evidence>
<protein>
    <submittedName>
        <fullName evidence="2">Uncharacterized protein</fullName>
    </submittedName>
</protein>
<comment type="caution">
    <text evidence="2">The sequence shown here is derived from an EMBL/GenBank/DDBJ whole genome shotgun (WGS) entry which is preliminary data.</text>
</comment>
<keyword evidence="3" id="KW-1185">Reference proteome</keyword>
<reference evidence="2 3" key="1">
    <citation type="submission" date="2018-10" db="EMBL/GenBank/DDBJ databases">
        <title>A high-quality apple genome assembly.</title>
        <authorList>
            <person name="Hu J."/>
        </authorList>
    </citation>
    <scope>NUCLEOTIDE SEQUENCE [LARGE SCALE GENOMIC DNA]</scope>
    <source>
        <strain evidence="3">cv. HFTH1</strain>
        <tissue evidence="2">Young leaf</tissue>
    </source>
</reference>
<gene>
    <name evidence="2" type="ORF">DVH24_031200</name>
</gene>
<feature type="compositionally biased region" description="Low complexity" evidence="1">
    <location>
        <begin position="20"/>
        <end position="36"/>
    </location>
</feature>
<accession>A0A498HHM0</accession>
<sequence>MADRRRHEVRIGIESPASHSSIASNITTANSTTNPPAQFPRQPVNGRRIPCSIDNQYILTIVADGHLGYALPSSNGCVRAPQGCVLLAWENPGRTEQYPINLVCVETTTEESTSYVVIIEEPRTYQAKIHPRGLSLP</sequence>
<dbReference type="EMBL" id="RDQH01000343">
    <property type="protein sequence ID" value="RXH68867.1"/>
    <property type="molecule type" value="Genomic_DNA"/>
</dbReference>